<evidence type="ECO:0000313" key="9">
    <source>
        <dbReference type="Proteomes" id="UP000288805"/>
    </source>
</evidence>
<evidence type="ECO:0000313" key="8">
    <source>
        <dbReference type="EMBL" id="RVX03168.1"/>
    </source>
</evidence>
<dbReference type="Pfam" id="PF23559">
    <property type="entry name" value="WHD_DRP"/>
    <property type="match status" value="2"/>
</dbReference>
<dbReference type="EMBL" id="QGNW01000067">
    <property type="protein sequence ID" value="RVX03168.1"/>
    <property type="molecule type" value="Genomic_DNA"/>
</dbReference>
<proteinExistence type="predicted"/>
<accession>A0A438J2H0</accession>
<feature type="domain" description="Disease resistance R13L4/SHOC-2-like LRR" evidence="7">
    <location>
        <begin position="1575"/>
        <end position="1908"/>
    </location>
</feature>
<dbReference type="FunFam" id="3.40.50.300:FF:001091">
    <property type="entry name" value="Probable disease resistance protein At1g61300"/>
    <property type="match status" value="2"/>
</dbReference>
<dbReference type="InterPro" id="IPR044974">
    <property type="entry name" value="Disease_R_plants"/>
</dbReference>
<evidence type="ECO:0000256" key="2">
    <source>
        <dbReference type="ARBA" id="ARBA00022741"/>
    </source>
</evidence>
<dbReference type="InterPro" id="IPR055414">
    <property type="entry name" value="LRR_R13L4/SHOC2-like"/>
</dbReference>
<dbReference type="Pfam" id="PF00931">
    <property type="entry name" value="NB-ARC"/>
    <property type="match status" value="2"/>
</dbReference>
<dbReference type="Gene3D" id="1.10.10.10">
    <property type="entry name" value="Winged helix-like DNA-binding domain superfamily/Winged helix DNA-binding domain"/>
    <property type="match status" value="1"/>
</dbReference>
<dbReference type="GO" id="GO:0006952">
    <property type="term" value="P:defense response"/>
    <property type="evidence" value="ECO:0007669"/>
    <property type="project" value="UniProtKB-KW"/>
</dbReference>
<dbReference type="Gene3D" id="3.40.50.300">
    <property type="entry name" value="P-loop containing nucleotide triphosphate hydrolases"/>
    <property type="match status" value="2"/>
</dbReference>
<reference evidence="8 9" key="1">
    <citation type="journal article" date="2018" name="PLoS Genet.">
        <title>Population sequencing reveals clonal diversity and ancestral inbreeding in the grapevine cultivar Chardonnay.</title>
        <authorList>
            <person name="Roach M.J."/>
            <person name="Johnson D.L."/>
            <person name="Bohlmann J."/>
            <person name="van Vuuren H.J."/>
            <person name="Jones S.J."/>
            <person name="Pretorius I.S."/>
            <person name="Schmidt S.A."/>
            <person name="Borneman A.R."/>
        </authorList>
    </citation>
    <scope>NUCLEOTIDE SEQUENCE [LARGE SCALE GENOMIC DNA]</scope>
    <source>
        <strain evidence="9">cv. Chardonnay</strain>
        <tissue evidence="8">Leaf</tissue>
    </source>
</reference>
<dbReference type="SUPFAM" id="SSF52058">
    <property type="entry name" value="L domain-like"/>
    <property type="match status" value="3"/>
</dbReference>
<evidence type="ECO:0000259" key="7">
    <source>
        <dbReference type="Pfam" id="PF23598"/>
    </source>
</evidence>
<dbReference type="Gene3D" id="3.80.10.10">
    <property type="entry name" value="Ribonuclease Inhibitor"/>
    <property type="match status" value="3"/>
</dbReference>
<dbReference type="Proteomes" id="UP000288805">
    <property type="component" value="Unassembled WGS sequence"/>
</dbReference>
<dbReference type="PANTHER" id="PTHR23155:SF1185">
    <property type="entry name" value="DISEASE RESISTANCE RPP8-LIKE PROTEIN 3-RELATED"/>
    <property type="match status" value="1"/>
</dbReference>
<feature type="domain" description="NB-ARC" evidence="4">
    <location>
        <begin position="1171"/>
        <end position="1340"/>
    </location>
</feature>
<feature type="domain" description="Disease resistance protein winged helix" evidence="6">
    <location>
        <begin position="1436"/>
        <end position="1506"/>
    </location>
</feature>
<feature type="domain" description="Disease resistance N-terminal" evidence="5">
    <location>
        <begin position="55"/>
        <end position="110"/>
    </location>
</feature>
<dbReference type="Gene3D" id="1.20.5.4130">
    <property type="match status" value="2"/>
</dbReference>
<feature type="domain" description="NB-ARC" evidence="4">
    <location>
        <begin position="196"/>
        <end position="370"/>
    </location>
</feature>
<comment type="caution">
    <text evidence="8">The sequence shown here is derived from an EMBL/GenBank/DDBJ whole genome shotgun (WGS) entry which is preliminary data.</text>
</comment>
<dbReference type="InterPro" id="IPR002182">
    <property type="entry name" value="NB-ARC"/>
</dbReference>
<dbReference type="InterPro" id="IPR041118">
    <property type="entry name" value="Rx_N"/>
</dbReference>
<keyword evidence="1" id="KW-0677">Repeat</keyword>
<keyword evidence="3" id="KW-0611">Plant defense</keyword>
<dbReference type="Pfam" id="PF23598">
    <property type="entry name" value="LRR_14"/>
    <property type="match status" value="1"/>
</dbReference>
<evidence type="ECO:0000259" key="5">
    <source>
        <dbReference type="Pfam" id="PF18052"/>
    </source>
</evidence>
<dbReference type="FunFam" id="1.10.8.430:FF:000003">
    <property type="entry name" value="Probable disease resistance protein At5g66910"/>
    <property type="match status" value="2"/>
</dbReference>
<dbReference type="SUPFAM" id="SSF52540">
    <property type="entry name" value="P-loop containing nucleoside triphosphate hydrolases"/>
    <property type="match status" value="2"/>
</dbReference>
<dbReference type="GO" id="GO:0051707">
    <property type="term" value="P:response to other organism"/>
    <property type="evidence" value="ECO:0007669"/>
    <property type="project" value="UniProtKB-ARBA"/>
</dbReference>
<organism evidence="8 9">
    <name type="scientific">Vitis vinifera</name>
    <name type="common">Grape</name>
    <dbReference type="NCBI Taxonomy" id="29760"/>
    <lineage>
        <taxon>Eukaryota</taxon>
        <taxon>Viridiplantae</taxon>
        <taxon>Streptophyta</taxon>
        <taxon>Embryophyta</taxon>
        <taxon>Tracheophyta</taxon>
        <taxon>Spermatophyta</taxon>
        <taxon>Magnoliopsida</taxon>
        <taxon>eudicotyledons</taxon>
        <taxon>Gunneridae</taxon>
        <taxon>Pentapetalae</taxon>
        <taxon>rosids</taxon>
        <taxon>Vitales</taxon>
        <taxon>Vitaceae</taxon>
        <taxon>Viteae</taxon>
        <taxon>Vitis</taxon>
    </lineage>
</organism>
<feature type="domain" description="Disease resistance N-terminal" evidence="5">
    <location>
        <begin position="1002"/>
        <end position="1085"/>
    </location>
</feature>
<dbReference type="Pfam" id="PF18052">
    <property type="entry name" value="Rx_N"/>
    <property type="match status" value="2"/>
</dbReference>
<dbReference type="PRINTS" id="PR00364">
    <property type="entry name" value="DISEASERSIST"/>
</dbReference>
<dbReference type="Gene3D" id="1.10.8.430">
    <property type="entry name" value="Helical domain of apoptotic protease-activating factors"/>
    <property type="match status" value="2"/>
</dbReference>
<dbReference type="InterPro" id="IPR032675">
    <property type="entry name" value="LRR_dom_sf"/>
</dbReference>
<dbReference type="InterPro" id="IPR036388">
    <property type="entry name" value="WH-like_DNA-bd_sf"/>
</dbReference>
<dbReference type="InterPro" id="IPR042197">
    <property type="entry name" value="Apaf_helical"/>
</dbReference>
<evidence type="ECO:0000259" key="6">
    <source>
        <dbReference type="Pfam" id="PF23559"/>
    </source>
</evidence>
<name>A0A438J2H0_VITVI</name>
<evidence type="ECO:0000259" key="4">
    <source>
        <dbReference type="Pfam" id="PF00931"/>
    </source>
</evidence>
<dbReference type="InterPro" id="IPR058922">
    <property type="entry name" value="WHD_DRP"/>
</dbReference>
<dbReference type="PANTHER" id="PTHR23155">
    <property type="entry name" value="DISEASE RESISTANCE PROTEIN RP"/>
    <property type="match status" value="1"/>
</dbReference>
<keyword evidence="2" id="KW-0547">Nucleotide-binding</keyword>
<evidence type="ECO:0000256" key="3">
    <source>
        <dbReference type="ARBA" id="ARBA00022821"/>
    </source>
</evidence>
<protein>
    <submittedName>
        <fullName evidence="8">Disease resistance protein RPP8</fullName>
    </submittedName>
</protein>
<sequence length="1952" mass="224581">MRDPMLLSSHHSHAADQGAAVHPFHGGVEEIAEAIIFEHFSFGGTSNSKQMTEAIVSFAVERLGDLLIQEANFLHGVTDKVAEIQVELRRMKCFLKDADARQDEDETIRIGRRRSGLQNILKRYACILSEFKALHEVGTEIDAIKNRISSLSTSLQSYNIKSIGEGESSGSRNERKRILRRSYSHVVDEDTVGVEGNVKILVEQLVDPDKRCSVVSIWGMGGLGKTTLAKKVYHHGAVRRHFDCFAWSSVSQQFNIRAVVQEILFKFMPPSPEQRKEIEKMGENEVLKRVYRIQEEKKCLVILDDVWTTEAWDMLRPAFPLQKVGSKILLTTRNKAVASHADPQGFLYQPKCLTEEESWELLQRRAFLRNDNGTDPTINNMEKVGKKMAKYCGGLPLAVVVLGGLLATNHTLYDWERIHRNIKSSLMRGKDNYKQQDSGVSDVLALSYQDLSYHLKSCFLYLAHFPEDYQIRTKTLVRMWVAEGIVSKVGEQTLEDVAEGYLNELIQRMRWLRHLYLPFYLHVGNSKVQWGNLSNLETLKNVDAEQWDIKDLAHLTKLQKLKDPTSILESLLNLTILYLLPDFYVGEEMVFSKNGFPRLEGLAIFSRFVKRLKVDKGAMPNLKNLTIARCISLEMVPEEVKYITTLQKLNVVSMPKDFIRRLQVINGKEGEDFYKVQHVPSITLIDEKDRWGKPPFFQHHLHSIVQATVIELHLYPEISSRPPHPGMNYAIQKWDSSAVNSNVRIVQKNRDEGANNCINFEPRKWYTSPVSSNILSTNSSCRPLDAEEVLLEELHIIKSVKMKWLRHLYLPRYLDVENSKVQWDNLSNLEMLKHFDGEQWVVQDLAHLTKLRKLKITNVKSFIELEEMVFSKKGFPPLKYLSLFHTFSLKRLMVDKSAMPSLTSLMLGMCISLEMVPEELRCITTLQKLRIDYMPREFVDKLQVINGKEGDDFYKVQHVPCIDLTITCPPYFNHWQSNFSTAPPSSLLEEQVSAEKMAEATVSFAVERLGDLLIQEASFLYGVTNKVAEIQAELRWMKCFLKDADAKQDEDEMICNWIAEIREAAYDAEDVIQAFAFRVALRRRRGLQNILKRYAFIFSELMAVHMVGTEIDAIKNKLSSLTASLQRYDINKIREGSSSSRNSRQQLIRRPTYSHLDDKDTIGVGESTKILVERLVEPDKRCSVVCIYGMGGLGKTTLARKVYHHVRVRRHFDHFAWSSISQYLDIRAVVQGILIKLTSPSGEQRREIDNMSDDEVLERLYKIQEEKKCLVVLDDVWRRQDWESLRPAFPIGKEGSRIVVTTRCQAASIVDPNMAFFHQPKFLTGEESWELLQRKALPTRNDDGKDPSIDNVEELGKEMVRYCGGLPLAIVVLGGLLATKHTFYEWERVQRNIKSYLRRGKDNYEQQGSGVSDVLALSYQDLPYYLKSCFLYLANFPEDYEIPTRPLVQMWVAEGIISEAREETLEDVAEGYLDELIGRCMVQAGRVSSNGRVKTCRLHDLMQDLCSSKAKEENFLEIINLQEVETFSSSRVTTLVPNKVRRRAIYLDQSIHMEIVNRNEGANSNANLNVENGMHLRSLLIFYPPTKNSVHWMMRKLDLKNFKLLRVLSLEGLSLEEKLPRAIGNLIHLKYLSLKYAKLLCFPSSIRYLSCIQTLDLRFVSVHRVTCSKVRDVIGRMKWLRHLCLPQYLNIDDSKVQWDSLSNLETLKNFNATQWAVKDLAHLAKLRKLKINNVKSFKELGVILKPSCPISNILHSLVLDDVSSKIEETDLRQLSICQHLYKLFLGGEINSLPGHHHFPPNLIKLTLWESHLKQDPIPILEKLLNLTTLHLKIDCYFGEEMVFSAHGFPRLKYLHVSYIDYLRRLRVDKGAMPNLKSLTIVRCKSLEMVPEGLRYITTLQALEIKYMHKEFMERLQVINGKEGEDFYKVQHVASISLIVGKSFVLFLLSFYI</sequence>
<evidence type="ECO:0000256" key="1">
    <source>
        <dbReference type="ARBA" id="ARBA00022737"/>
    </source>
</evidence>
<feature type="domain" description="Disease resistance protein winged helix" evidence="6">
    <location>
        <begin position="465"/>
        <end position="508"/>
    </location>
</feature>
<dbReference type="GO" id="GO:0043531">
    <property type="term" value="F:ADP binding"/>
    <property type="evidence" value="ECO:0007669"/>
    <property type="project" value="InterPro"/>
</dbReference>
<gene>
    <name evidence="8" type="primary">RPP8_8</name>
    <name evidence="8" type="ORF">CK203_016820</name>
</gene>
<dbReference type="InterPro" id="IPR038005">
    <property type="entry name" value="RX-like_CC"/>
</dbReference>
<dbReference type="CDD" id="cd14798">
    <property type="entry name" value="RX-CC_like"/>
    <property type="match status" value="2"/>
</dbReference>
<dbReference type="InterPro" id="IPR027417">
    <property type="entry name" value="P-loop_NTPase"/>
</dbReference>
<dbReference type="FunFam" id="1.10.10.10:FF:000322">
    <property type="entry name" value="Probable disease resistance protein At1g63360"/>
    <property type="match status" value="2"/>
</dbReference>